<dbReference type="RefSeq" id="XP_011433508.1">
    <property type="nucleotide sequence ID" value="XM_011435206.4"/>
</dbReference>
<feature type="domain" description="CDC20/Fizzy WD40" evidence="15">
    <location>
        <begin position="197"/>
        <end position="493"/>
    </location>
</feature>
<dbReference type="GO" id="GO:1905786">
    <property type="term" value="P:positive regulation of anaphase-promoting complex-dependent catabolic process"/>
    <property type="evidence" value="ECO:0007669"/>
    <property type="project" value="TreeGrafter"/>
</dbReference>
<evidence type="ECO:0000256" key="9">
    <source>
        <dbReference type="ARBA" id="ARBA00062231"/>
    </source>
</evidence>
<evidence type="ECO:0000313" key="17">
    <source>
        <dbReference type="Proteomes" id="UP000005408"/>
    </source>
</evidence>
<dbReference type="CDD" id="cd00200">
    <property type="entry name" value="WD40"/>
    <property type="match status" value="1"/>
</dbReference>
<comment type="function">
    <text evidence="12">Substrate-specific adapter of the anaphase promoting complex/cyclosome (APC/C) complex that confers substrate specificity by binding to substrates and targeting them to the APC/C complex for ubiquitination and degradation. Recognizes and binds the destruction box (D box) on protein substrates. Involved in the metaphase/anaphase transition of cell cycle. Is regulated by MAD2L1: in metaphase the MAD2L1-CDC20-APC/C ternary complex is inactive and in anaphase the CDC20-APC/C binary complex is active in degrading substrates. The CDC20-APC/C complex positively regulates the formation of synaptic vesicle clustering at active zone to the presynaptic membrane in postmitotic neurons. CDC20-APC/C-induced degradation of NEUROD2 induces presynaptic differentiation. The CDC20-APC/C complex promotes proper dilation formation and radial migration by degrading CCDC41.</text>
</comment>
<dbReference type="GO" id="GO:0031145">
    <property type="term" value="P:anaphase-promoting complex-dependent catabolic process"/>
    <property type="evidence" value="ECO:0007669"/>
    <property type="project" value="TreeGrafter"/>
</dbReference>
<evidence type="ECO:0000313" key="16">
    <source>
        <dbReference type="EnsemblMetazoa" id="G3114.3:cds"/>
    </source>
</evidence>
<keyword evidence="4" id="KW-0132">Cell division</keyword>
<comment type="pathway">
    <text evidence="1">Protein modification; protein ubiquitination.</text>
</comment>
<dbReference type="GO" id="GO:0010997">
    <property type="term" value="F:anaphase-promoting complex binding"/>
    <property type="evidence" value="ECO:0007669"/>
    <property type="project" value="InterPro"/>
</dbReference>
<evidence type="ECO:0000259" key="15">
    <source>
        <dbReference type="Pfam" id="PF24807"/>
    </source>
</evidence>
<dbReference type="Pfam" id="PF24807">
    <property type="entry name" value="WD40_CDC20-Fz"/>
    <property type="match status" value="1"/>
</dbReference>
<keyword evidence="7" id="KW-0833">Ubl conjugation pathway</keyword>
<reference evidence="16" key="1">
    <citation type="submission" date="2022-08" db="UniProtKB">
        <authorList>
            <consortium name="EnsemblMetazoa"/>
        </authorList>
    </citation>
    <scope>IDENTIFICATION</scope>
    <source>
        <strain evidence="16">05x7-T-G4-1.051#20</strain>
    </source>
</reference>
<keyword evidence="5" id="KW-0677">Repeat</keyword>
<dbReference type="InterPro" id="IPR015943">
    <property type="entry name" value="WD40/YVTN_repeat-like_dom_sf"/>
</dbReference>
<name>A0A8W8M4K6_MAGGI</name>
<dbReference type="GO" id="GO:0005680">
    <property type="term" value="C:anaphase-promoting complex"/>
    <property type="evidence" value="ECO:0007669"/>
    <property type="project" value="TreeGrafter"/>
</dbReference>
<evidence type="ECO:0000256" key="3">
    <source>
        <dbReference type="ARBA" id="ARBA00022574"/>
    </source>
</evidence>
<keyword evidence="17" id="KW-1185">Reference proteome</keyword>
<accession>A0A8W8M4K6</accession>
<feature type="compositionally biased region" description="Polar residues" evidence="14">
    <location>
        <begin position="34"/>
        <end position="78"/>
    </location>
</feature>
<dbReference type="PANTHER" id="PTHR19918:SF8">
    <property type="entry name" value="FI02843P"/>
    <property type="match status" value="1"/>
</dbReference>
<dbReference type="PROSITE" id="PS00678">
    <property type="entry name" value="WD_REPEATS_1"/>
    <property type="match status" value="1"/>
</dbReference>
<evidence type="ECO:0000256" key="10">
    <source>
        <dbReference type="ARBA" id="ARBA00070718"/>
    </source>
</evidence>
<feature type="repeat" description="WD" evidence="13">
    <location>
        <begin position="462"/>
        <end position="494"/>
    </location>
</feature>
<dbReference type="InterPro" id="IPR001680">
    <property type="entry name" value="WD40_rpt"/>
</dbReference>
<dbReference type="FunFam" id="2.130.10.10:FF:000224">
    <property type="entry name" value="cell division cycle protein 20 homolog"/>
    <property type="match status" value="1"/>
</dbReference>
<dbReference type="PANTHER" id="PTHR19918">
    <property type="entry name" value="CELL DIVISION CYCLE 20 CDC20 FIZZY -RELATED"/>
    <property type="match status" value="1"/>
</dbReference>
<evidence type="ECO:0000256" key="1">
    <source>
        <dbReference type="ARBA" id="ARBA00004906"/>
    </source>
</evidence>
<dbReference type="OrthoDB" id="10263272at2759"/>
<keyword evidence="6" id="KW-0498">Mitosis</keyword>
<dbReference type="GO" id="GO:0051301">
    <property type="term" value="P:cell division"/>
    <property type="evidence" value="ECO:0007669"/>
    <property type="project" value="UniProtKB-KW"/>
</dbReference>
<dbReference type="InterPro" id="IPR033010">
    <property type="entry name" value="Cdc20/Fizzy"/>
</dbReference>
<dbReference type="RefSeq" id="XP_034314779.1">
    <property type="nucleotide sequence ID" value="XM_034458888.2"/>
</dbReference>
<dbReference type="PROSITE" id="PS50294">
    <property type="entry name" value="WD_REPEATS_REGION"/>
    <property type="match status" value="2"/>
</dbReference>
<evidence type="ECO:0000256" key="14">
    <source>
        <dbReference type="SAM" id="MobiDB-lite"/>
    </source>
</evidence>
<proteinExistence type="inferred from homology"/>
<evidence type="ECO:0000256" key="6">
    <source>
        <dbReference type="ARBA" id="ARBA00022776"/>
    </source>
</evidence>
<dbReference type="AlphaFoldDB" id="A0A8W8M4K6"/>
<dbReference type="InterPro" id="IPR036322">
    <property type="entry name" value="WD40_repeat_dom_sf"/>
</dbReference>
<keyword evidence="3 13" id="KW-0853">WD repeat</keyword>
<dbReference type="PROSITE" id="PS50082">
    <property type="entry name" value="WD_REPEATS_2"/>
    <property type="match status" value="3"/>
</dbReference>
<dbReference type="SUPFAM" id="SSF50978">
    <property type="entry name" value="WD40 repeat-like"/>
    <property type="match status" value="1"/>
</dbReference>
<evidence type="ECO:0000256" key="5">
    <source>
        <dbReference type="ARBA" id="ARBA00022737"/>
    </source>
</evidence>
<comment type="similarity">
    <text evidence="2">Belongs to the WD repeat CDC20/Fizzy family.</text>
</comment>
<evidence type="ECO:0000256" key="7">
    <source>
        <dbReference type="ARBA" id="ARBA00022786"/>
    </source>
</evidence>
<dbReference type="Proteomes" id="UP000005408">
    <property type="component" value="Unassembled WGS sequence"/>
</dbReference>
<feature type="repeat" description="WD" evidence="13">
    <location>
        <begin position="326"/>
        <end position="367"/>
    </location>
</feature>
<keyword evidence="8" id="KW-0131">Cell cycle</keyword>
<dbReference type="Gene3D" id="2.130.10.10">
    <property type="entry name" value="YVTN repeat-like/Quinoprotein amine dehydrogenase"/>
    <property type="match status" value="1"/>
</dbReference>
<evidence type="ECO:0000256" key="4">
    <source>
        <dbReference type="ARBA" id="ARBA00022618"/>
    </source>
</evidence>
<evidence type="ECO:0000256" key="13">
    <source>
        <dbReference type="PROSITE-ProRule" id="PRU00221"/>
    </source>
</evidence>
<dbReference type="OMA" id="CSGACLN"/>
<feature type="repeat" description="WD" evidence="13">
    <location>
        <begin position="243"/>
        <end position="284"/>
    </location>
</feature>
<dbReference type="EnsemblMetazoa" id="G3114.3">
    <property type="protein sequence ID" value="G3114.3:cds"/>
    <property type="gene ID" value="G3114"/>
</dbReference>
<dbReference type="GeneID" id="105332569"/>
<dbReference type="InterPro" id="IPR019775">
    <property type="entry name" value="WD40_repeat_CS"/>
</dbReference>
<protein>
    <recommendedName>
        <fullName evidence="10">Cell division cycle protein 20 homolog</fullName>
    </recommendedName>
    <alternativeName>
        <fullName evidence="11">p55CDC</fullName>
    </alternativeName>
</protein>
<evidence type="ECO:0000256" key="11">
    <source>
        <dbReference type="ARBA" id="ARBA00079207"/>
    </source>
</evidence>
<dbReference type="KEGG" id="crg:105332569"/>
<feature type="region of interest" description="Disordered" evidence="14">
    <location>
        <begin position="32"/>
        <end position="104"/>
    </location>
</feature>
<organism evidence="16 17">
    <name type="scientific">Magallana gigas</name>
    <name type="common">Pacific oyster</name>
    <name type="synonym">Crassostrea gigas</name>
    <dbReference type="NCBI Taxonomy" id="29159"/>
    <lineage>
        <taxon>Eukaryota</taxon>
        <taxon>Metazoa</taxon>
        <taxon>Spiralia</taxon>
        <taxon>Lophotrochozoa</taxon>
        <taxon>Mollusca</taxon>
        <taxon>Bivalvia</taxon>
        <taxon>Autobranchia</taxon>
        <taxon>Pteriomorphia</taxon>
        <taxon>Ostreida</taxon>
        <taxon>Ostreoidea</taxon>
        <taxon>Ostreidae</taxon>
        <taxon>Magallana</taxon>
    </lineage>
</organism>
<evidence type="ECO:0000256" key="8">
    <source>
        <dbReference type="ARBA" id="ARBA00023306"/>
    </source>
</evidence>
<dbReference type="InterPro" id="IPR056150">
    <property type="entry name" value="WD40_CDC20-Fz"/>
</dbReference>
<comment type="subunit">
    <text evidence="9">Component of a complex with CDC20, CDC27, SPATC1 and TUBG1. Interacts with NEUROD2. Interacts with dimeric MAD2L1 in its closed conformation form. Interacts with BUB1B. The phosphorylated form interacts with APC/C. Interacts with NINL. May interact with MAD2L2. Interacts with CDK5RAP2. Interacts with SIRT2. Interacts with isoform 1 of NEK2. Interacts with HSF1 (via phosphorylated form); this interaction occurs in mitosis in a MAD2L1-dependent manner and prevents PLK1-stimulated degradation of HSF1 by blocking the recruitment of the SCF(BTRC) ubiquitin ligase complex. Interacts (via the N-terminal substrate-binding domain) with FBXO5. Interacts with CCNF. Interacts with USP22.</text>
</comment>
<dbReference type="GO" id="GO:1990757">
    <property type="term" value="F:ubiquitin ligase activator activity"/>
    <property type="evidence" value="ECO:0007669"/>
    <property type="project" value="TreeGrafter"/>
</dbReference>
<evidence type="ECO:0000256" key="2">
    <source>
        <dbReference type="ARBA" id="ARBA00006445"/>
    </source>
</evidence>
<dbReference type="SMART" id="SM00320">
    <property type="entry name" value="WD40"/>
    <property type="match status" value="6"/>
</dbReference>
<sequence length="524" mass="57551">MSHFNFENELNSVLRMDGPITKGPGMRFERKAECNQSVNSSLNISTTAKTPMKNLNRSVNNPKTPSNAKTPKSSNQARTPGGSKAPKTPSGGDRFIPNRSATQFDLGHFKITTDSANSGEADNLLSPSQKEYQRVMSENLNGTDISSNKIISYKTKAPSAPEGYQNNLRVLYSSCKTPASSVKKTIRHIPQVPERILDAPDILDDYYLNLLDWSCNNLLAVCLGGSVYLWNAATGEIDQLLQMESSDQYIGAVSWIKEGNYLALGTSNGEVQLWDVAAKKRLRNMTGHANRVGALSWNSYILSSGSRSGAIHHHDVRVAEHQVGTLLGHTQEVCGLKWSPDGKFLASGGNDNLLNIWNAQPGSPLTNTTPLHTFSQHQAAVKALAWCPWQPHLLASGGGTADRHIRFWNCSTGQCVDSVDTKSQVCALLWCKHYKELISSHGFALNQLTIWKYPTMTKVSELSGHTARVLHMAMSPDCQTVVSAGADETLRIWKCFTLDEQKKAAQKTAVTKDKKSVFSMTSIR</sequence>
<evidence type="ECO:0000256" key="12">
    <source>
        <dbReference type="ARBA" id="ARBA00093365"/>
    </source>
</evidence>